<organism evidence="8 9">
    <name type="scientific">Larkinella rosea</name>
    <dbReference type="NCBI Taxonomy" id="2025312"/>
    <lineage>
        <taxon>Bacteria</taxon>
        <taxon>Pseudomonadati</taxon>
        <taxon>Bacteroidota</taxon>
        <taxon>Cytophagia</taxon>
        <taxon>Cytophagales</taxon>
        <taxon>Spirosomataceae</taxon>
        <taxon>Larkinella</taxon>
    </lineage>
</organism>
<comment type="similarity">
    <text evidence="2">Belongs to the DoxX family.</text>
</comment>
<evidence type="ECO:0000256" key="6">
    <source>
        <dbReference type="ARBA" id="ARBA00023136"/>
    </source>
</evidence>
<comment type="caution">
    <text evidence="8">The sequence shown here is derived from an EMBL/GenBank/DDBJ whole genome shotgun (WGS) entry which is preliminary data.</text>
</comment>
<dbReference type="InterPro" id="IPR032808">
    <property type="entry name" value="DoxX"/>
</dbReference>
<keyword evidence="3" id="KW-1003">Cell membrane</keyword>
<dbReference type="AlphaFoldDB" id="A0A3P1BG41"/>
<feature type="transmembrane region" description="Helical" evidence="7">
    <location>
        <begin position="139"/>
        <end position="160"/>
    </location>
</feature>
<dbReference type="PANTHER" id="PTHR33452">
    <property type="entry name" value="OXIDOREDUCTASE CATD-RELATED"/>
    <property type="match status" value="1"/>
</dbReference>
<name>A0A3P1BG41_9BACT</name>
<comment type="subcellular location">
    <subcellularLocation>
        <location evidence="1">Cell membrane</location>
        <topology evidence="1">Multi-pass membrane protein</topology>
    </subcellularLocation>
</comment>
<evidence type="ECO:0000256" key="5">
    <source>
        <dbReference type="ARBA" id="ARBA00022989"/>
    </source>
</evidence>
<evidence type="ECO:0000256" key="4">
    <source>
        <dbReference type="ARBA" id="ARBA00022692"/>
    </source>
</evidence>
<dbReference type="Pfam" id="PF07681">
    <property type="entry name" value="DoxX"/>
    <property type="match status" value="1"/>
</dbReference>
<sequence length="219" mass="25111">MLPFLFPFFTALFEDTFQVTRKWIPVEFLGRFGQKRVFKRFFSQSDHGAFYIATQRYCLFRTNPIIVYSKNSLLYTFISFEFSMKSIFTTLNRFRPYAPFLLRLAFGYQLIDAAGHTALHPTEGITAYGNWLKDLGFPLPLVSATFSAYAEFLGGILMIIGLWTRWAAFFLLINFVFAVLIGHVAINDTYKNALPAINLLAMSVFLLLNGPGKPSFDER</sequence>
<dbReference type="OrthoDB" id="9813193at2"/>
<keyword evidence="9" id="KW-1185">Reference proteome</keyword>
<keyword evidence="6 7" id="KW-0472">Membrane</keyword>
<accession>A0A3P1BG41</accession>
<evidence type="ECO:0000256" key="3">
    <source>
        <dbReference type="ARBA" id="ARBA00022475"/>
    </source>
</evidence>
<reference evidence="8 9" key="1">
    <citation type="submission" date="2018-11" db="EMBL/GenBank/DDBJ databases">
        <authorList>
            <person name="Zhou Z."/>
            <person name="Wang G."/>
        </authorList>
    </citation>
    <scope>NUCLEOTIDE SEQUENCE [LARGE SCALE GENOMIC DNA]</scope>
    <source>
        <strain evidence="8 9">KCTC52004</strain>
    </source>
</reference>
<gene>
    <name evidence="8" type="ORF">EHT25_25890</name>
</gene>
<dbReference type="EMBL" id="RQJO01000011">
    <property type="protein sequence ID" value="RRB00059.1"/>
    <property type="molecule type" value="Genomic_DNA"/>
</dbReference>
<protein>
    <submittedName>
        <fullName evidence="8">DoxX family protein</fullName>
    </submittedName>
</protein>
<evidence type="ECO:0000256" key="2">
    <source>
        <dbReference type="ARBA" id="ARBA00006679"/>
    </source>
</evidence>
<evidence type="ECO:0000313" key="9">
    <source>
        <dbReference type="Proteomes" id="UP000271925"/>
    </source>
</evidence>
<keyword evidence="5 7" id="KW-1133">Transmembrane helix</keyword>
<dbReference type="PANTHER" id="PTHR33452:SF1">
    <property type="entry name" value="INNER MEMBRANE PROTEIN YPHA-RELATED"/>
    <property type="match status" value="1"/>
</dbReference>
<dbReference type="InterPro" id="IPR051907">
    <property type="entry name" value="DoxX-like_oxidoreductase"/>
</dbReference>
<evidence type="ECO:0000256" key="1">
    <source>
        <dbReference type="ARBA" id="ARBA00004651"/>
    </source>
</evidence>
<evidence type="ECO:0000256" key="7">
    <source>
        <dbReference type="SAM" id="Phobius"/>
    </source>
</evidence>
<evidence type="ECO:0000313" key="8">
    <source>
        <dbReference type="EMBL" id="RRB00059.1"/>
    </source>
</evidence>
<dbReference type="GO" id="GO:0005886">
    <property type="term" value="C:plasma membrane"/>
    <property type="evidence" value="ECO:0007669"/>
    <property type="project" value="UniProtKB-SubCell"/>
</dbReference>
<feature type="transmembrane region" description="Helical" evidence="7">
    <location>
        <begin position="167"/>
        <end position="186"/>
    </location>
</feature>
<keyword evidence="4 7" id="KW-0812">Transmembrane</keyword>
<dbReference type="Proteomes" id="UP000271925">
    <property type="component" value="Unassembled WGS sequence"/>
</dbReference>
<proteinExistence type="inferred from homology"/>